<gene>
    <name evidence="2" type="ORF">HINF_LOCUS22778</name>
    <name evidence="3" type="ORF">HINF_LOCUS39984</name>
</gene>
<keyword evidence="1" id="KW-0812">Transmembrane</keyword>
<feature type="transmembrane region" description="Helical" evidence="1">
    <location>
        <begin position="12"/>
        <end position="32"/>
    </location>
</feature>
<evidence type="ECO:0000256" key="1">
    <source>
        <dbReference type="SAM" id="Phobius"/>
    </source>
</evidence>
<name>A0AA86PCW5_9EUKA</name>
<evidence type="ECO:0000313" key="4">
    <source>
        <dbReference type="Proteomes" id="UP001642409"/>
    </source>
</evidence>
<accession>A0AA86PCW5</accession>
<reference evidence="2" key="1">
    <citation type="submission" date="2023-06" db="EMBL/GenBank/DDBJ databases">
        <authorList>
            <person name="Kurt Z."/>
        </authorList>
    </citation>
    <scope>NUCLEOTIDE SEQUENCE</scope>
</reference>
<keyword evidence="4" id="KW-1185">Reference proteome</keyword>
<sequence length="109" mass="12298">MKECNQQEYYTAILAWMAPMILISSITDLVLFGGISGLFHILTASACVFMSVIYTIQSIYKCCSIKSVKKVMCPCCCKVEYIDEKLTLIVNEETINNEISNQSQSDTYK</sequence>
<keyword evidence="1" id="KW-1133">Transmembrane helix</keyword>
<dbReference type="Proteomes" id="UP001642409">
    <property type="component" value="Unassembled WGS sequence"/>
</dbReference>
<comment type="caution">
    <text evidence="2">The sequence shown here is derived from an EMBL/GenBank/DDBJ whole genome shotgun (WGS) entry which is preliminary data.</text>
</comment>
<dbReference type="EMBL" id="CAXDID020000156">
    <property type="protein sequence ID" value="CAL6043251.1"/>
    <property type="molecule type" value="Genomic_DNA"/>
</dbReference>
<organism evidence="2">
    <name type="scientific">Hexamita inflata</name>
    <dbReference type="NCBI Taxonomy" id="28002"/>
    <lineage>
        <taxon>Eukaryota</taxon>
        <taxon>Metamonada</taxon>
        <taxon>Diplomonadida</taxon>
        <taxon>Hexamitidae</taxon>
        <taxon>Hexamitinae</taxon>
        <taxon>Hexamita</taxon>
    </lineage>
</organism>
<evidence type="ECO:0000313" key="3">
    <source>
        <dbReference type="EMBL" id="CAL6043251.1"/>
    </source>
</evidence>
<protein>
    <submittedName>
        <fullName evidence="3">Hypothetical_protein</fullName>
    </submittedName>
</protein>
<evidence type="ECO:0000313" key="2">
    <source>
        <dbReference type="EMBL" id="CAI9935133.1"/>
    </source>
</evidence>
<reference evidence="3 4" key="2">
    <citation type="submission" date="2024-07" db="EMBL/GenBank/DDBJ databases">
        <authorList>
            <person name="Akdeniz Z."/>
        </authorList>
    </citation>
    <scope>NUCLEOTIDE SEQUENCE [LARGE SCALE GENOMIC DNA]</scope>
</reference>
<dbReference type="EMBL" id="CATOUU010000594">
    <property type="protein sequence ID" value="CAI9935133.1"/>
    <property type="molecule type" value="Genomic_DNA"/>
</dbReference>
<feature type="transmembrane region" description="Helical" evidence="1">
    <location>
        <begin position="38"/>
        <end position="60"/>
    </location>
</feature>
<keyword evidence="1" id="KW-0472">Membrane</keyword>
<dbReference type="AlphaFoldDB" id="A0AA86PCW5"/>
<proteinExistence type="predicted"/>